<organism evidence="1 2">
    <name type="scientific">Entomophthora muscae</name>
    <dbReference type="NCBI Taxonomy" id="34485"/>
    <lineage>
        <taxon>Eukaryota</taxon>
        <taxon>Fungi</taxon>
        <taxon>Fungi incertae sedis</taxon>
        <taxon>Zoopagomycota</taxon>
        <taxon>Entomophthoromycotina</taxon>
        <taxon>Entomophthoromycetes</taxon>
        <taxon>Entomophthorales</taxon>
        <taxon>Entomophthoraceae</taxon>
        <taxon>Entomophthora</taxon>
    </lineage>
</organism>
<dbReference type="EMBL" id="QTSX02004405">
    <property type="protein sequence ID" value="KAJ9064889.1"/>
    <property type="molecule type" value="Genomic_DNA"/>
</dbReference>
<comment type="caution">
    <text evidence="1">The sequence shown here is derived from an EMBL/GenBank/DDBJ whole genome shotgun (WGS) entry which is preliminary data.</text>
</comment>
<accession>A0ACC2SRJ9</accession>
<gene>
    <name evidence="1" type="ORF">DSO57_1025612</name>
</gene>
<evidence type="ECO:0000313" key="1">
    <source>
        <dbReference type="EMBL" id="KAJ9064889.1"/>
    </source>
</evidence>
<evidence type="ECO:0000313" key="2">
    <source>
        <dbReference type="Proteomes" id="UP001165960"/>
    </source>
</evidence>
<name>A0ACC2SRJ9_9FUNG</name>
<sequence>MYNTPNKNNISSSSRTQNLATRLHLFIGTVRYYSRSFMNYSNIACLLFKPLANNIKFEQTQAQEEVLNTIKEYLAKEPVLIHPDFTCLSAIFIDASEKEKGRVLAQEHNEIYCSVK</sequence>
<protein>
    <submittedName>
        <fullName evidence="1">Uncharacterized protein</fullName>
    </submittedName>
</protein>
<dbReference type="Proteomes" id="UP001165960">
    <property type="component" value="Unassembled WGS sequence"/>
</dbReference>
<proteinExistence type="predicted"/>
<keyword evidence="2" id="KW-1185">Reference proteome</keyword>
<reference evidence="1" key="1">
    <citation type="submission" date="2022-04" db="EMBL/GenBank/DDBJ databases">
        <title>Genome of the entomopathogenic fungus Entomophthora muscae.</title>
        <authorList>
            <person name="Elya C."/>
            <person name="Lovett B.R."/>
            <person name="Lee E."/>
            <person name="Macias A.M."/>
            <person name="Hajek A.E."/>
            <person name="De Bivort B.L."/>
            <person name="Kasson M.T."/>
            <person name="De Fine Licht H.H."/>
            <person name="Stajich J.E."/>
        </authorList>
    </citation>
    <scope>NUCLEOTIDE SEQUENCE</scope>
    <source>
        <strain evidence="1">Berkeley</strain>
    </source>
</reference>